<comment type="catalytic activity">
    <reaction evidence="1">
        <text>[E2 ubiquitin-conjugating enzyme]-S-ubiquitinyl-L-cysteine + [acceptor protein]-L-lysine = [E2 ubiquitin-conjugating enzyme]-L-cysteine + [acceptor protein]-N(6)-ubiquitinyl-L-lysine.</text>
        <dbReference type="EC" id="2.3.2.31"/>
    </reaction>
</comment>
<dbReference type="InterPro" id="IPR031127">
    <property type="entry name" value="E3_UB_ligase_RBR"/>
</dbReference>
<dbReference type="Gene3D" id="3.30.40.10">
    <property type="entry name" value="Zinc/RING finger domain, C3HC4 (zinc finger)"/>
    <property type="match status" value="1"/>
</dbReference>
<dbReference type="GO" id="GO:0061630">
    <property type="term" value="F:ubiquitin protein ligase activity"/>
    <property type="evidence" value="ECO:0007669"/>
    <property type="project" value="UniProtKB-EC"/>
</dbReference>
<evidence type="ECO:0000259" key="15">
    <source>
        <dbReference type="PROSITE" id="PS51873"/>
    </source>
</evidence>
<dbReference type="AlphaFoldDB" id="A0A2Z6NRD2"/>
<dbReference type="Proteomes" id="UP000242715">
    <property type="component" value="Unassembled WGS sequence"/>
</dbReference>
<evidence type="ECO:0000256" key="6">
    <source>
        <dbReference type="ARBA" id="ARBA00012251"/>
    </source>
</evidence>
<keyword evidence="7" id="KW-0808">Transferase</keyword>
<feature type="domain" description="RING-type" evidence="14">
    <location>
        <begin position="78"/>
        <end position="126"/>
    </location>
</feature>
<dbReference type="PROSITE" id="PS51873">
    <property type="entry name" value="TRIAD"/>
    <property type="match status" value="1"/>
</dbReference>
<evidence type="ECO:0000256" key="7">
    <source>
        <dbReference type="ARBA" id="ARBA00022679"/>
    </source>
</evidence>
<dbReference type="EC" id="2.3.2.31" evidence="6"/>
<proteinExistence type="inferred from homology"/>
<dbReference type="SMART" id="SM00647">
    <property type="entry name" value="IBR"/>
    <property type="match status" value="1"/>
</dbReference>
<dbReference type="CDD" id="cd22582">
    <property type="entry name" value="BRcat_RBR_unk"/>
    <property type="match status" value="1"/>
</dbReference>
<evidence type="ECO:0000259" key="14">
    <source>
        <dbReference type="PROSITE" id="PS50089"/>
    </source>
</evidence>
<dbReference type="InterPro" id="IPR017907">
    <property type="entry name" value="Znf_RING_CS"/>
</dbReference>
<keyword evidence="11" id="KW-0833">Ubl conjugation pathway</keyword>
<evidence type="ECO:0000256" key="13">
    <source>
        <dbReference type="PROSITE-ProRule" id="PRU00175"/>
    </source>
</evidence>
<comment type="pathway">
    <text evidence="4">Protein modification; protein ubiquitination.</text>
</comment>
<keyword evidence="9" id="KW-0677">Repeat</keyword>
<organism evidence="16 17">
    <name type="scientific">Trifolium subterraneum</name>
    <name type="common">Subterranean clover</name>
    <dbReference type="NCBI Taxonomy" id="3900"/>
    <lineage>
        <taxon>Eukaryota</taxon>
        <taxon>Viridiplantae</taxon>
        <taxon>Streptophyta</taxon>
        <taxon>Embryophyta</taxon>
        <taxon>Tracheophyta</taxon>
        <taxon>Spermatophyta</taxon>
        <taxon>Magnoliopsida</taxon>
        <taxon>eudicotyledons</taxon>
        <taxon>Gunneridae</taxon>
        <taxon>Pentapetalae</taxon>
        <taxon>rosids</taxon>
        <taxon>fabids</taxon>
        <taxon>Fabales</taxon>
        <taxon>Fabaceae</taxon>
        <taxon>Papilionoideae</taxon>
        <taxon>50 kb inversion clade</taxon>
        <taxon>NPAAA clade</taxon>
        <taxon>Hologalegina</taxon>
        <taxon>IRL clade</taxon>
        <taxon>Trifolieae</taxon>
        <taxon>Trifolium</taxon>
    </lineage>
</organism>
<evidence type="ECO:0000256" key="9">
    <source>
        <dbReference type="ARBA" id="ARBA00022737"/>
    </source>
</evidence>
<name>A0A2Z6NRD2_TRISU</name>
<feature type="domain" description="RING-type" evidence="15">
    <location>
        <begin position="74"/>
        <end position="262"/>
    </location>
</feature>
<dbReference type="Pfam" id="PF01485">
    <property type="entry name" value="IBR"/>
    <property type="match status" value="2"/>
</dbReference>
<keyword evidence="10 13" id="KW-0863">Zinc-finger</keyword>
<dbReference type="Gene3D" id="1.20.120.1750">
    <property type="match status" value="1"/>
</dbReference>
<comment type="function">
    <text evidence="3">Might act as an E3 ubiquitin-protein ligase, or as part of E3 complex, which accepts ubiquitin from specific E2 ubiquitin-conjugating enzymes and then transfers it to substrates.</text>
</comment>
<comment type="similarity">
    <text evidence="5">Belongs to the RBR family. Ariadne subfamily.</text>
</comment>
<protein>
    <recommendedName>
        <fullName evidence="6">RBR-type E3 ubiquitin transferase</fullName>
        <ecNumber evidence="6">2.3.2.31</ecNumber>
    </recommendedName>
</protein>
<keyword evidence="12" id="KW-0862">Zinc</keyword>
<dbReference type="FunFam" id="3.30.40.10:FF:000230">
    <property type="entry name" value="RBR-type E3 ubiquitin transferase"/>
    <property type="match status" value="1"/>
</dbReference>
<dbReference type="GO" id="GO:0016567">
    <property type="term" value="P:protein ubiquitination"/>
    <property type="evidence" value="ECO:0007669"/>
    <property type="project" value="UniProtKB-UniPathway"/>
</dbReference>
<dbReference type="PANTHER" id="PTHR11685">
    <property type="entry name" value="RBR FAMILY RING FINGER AND IBR DOMAIN-CONTAINING"/>
    <property type="match status" value="1"/>
</dbReference>
<accession>A0A2Z6NRD2</accession>
<keyword evidence="17" id="KW-1185">Reference proteome</keyword>
<evidence type="ECO:0000256" key="2">
    <source>
        <dbReference type="ARBA" id="ARBA00001947"/>
    </source>
</evidence>
<dbReference type="PROSITE" id="PS00518">
    <property type="entry name" value="ZF_RING_1"/>
    <property type="match status" value="1"/>
</dbReference>
<dbReference type="InterPro" id="IPR013083">
    <property type="entry name" value="Znf_RING/FYVE/PHD"/>
</dbReference>
<evidence type="ECO:0000256" key="8">
    <source>
        <dbReference type="ARBA" id="ARBA00022723"/>
    </source>
</evidence>
<dbReference type="InterPro" id="IPR001841">
    <property type="entry name" value="Znf_RING"/>
</dbReference>
<evidence type="ECO:0000313" key="17">
    <source>
        <dbReference type="Proteomes" id="UP000242715"/>
    </source>
</evidence>
<comment type="cofactor">
    <cofactor evidence="2">
        <name>Zn(2+)</name>
        <dbReference type="ChEBI" id="CHEBI:29105"/>
    </cofactor>
</comment>
<evidence type="ECO:0000256" key="10">
    <source>
        <dbReference type="ARBA" id="ARBA00022771"/>
    </source>
</evidence>
<sequence length="439" mass="48893">MDFEKFHLPRRTNTVPQSTPEIIDLDTYRLSGKRAISDVINLSDDEDEDDDIKILNFIPKTTQFGKRKRMQEGAAFVCEICTDTKTIKDAFFISGCSHAYCSNCVAMYIGSKLDDNITNIGCPVPECNGLLEVEPCRSILSPEVFERWDCSALLINDGTEAAGNTKCPHCNRMFCARCKVPWHNGMECSEYEKLIVDNRGKEYDKLVKLAKRKNWQRCPKCRVYVARNKGCSHMTCRCGCSFCYKCGSTYLPGGHCECHKVTPNHQPAVVQQYEQIPNTVFTGGGGIPIGGTFPFPPDYLTNTSQTPRQIPSLVSTNGVFTSGNFPFSNSVNAYIHQEQLFSRISGGFSTGGTFPFRYPMNSVQRQEHILNGVSSTGTWPYRYDTYPIRGGVSTAGTLSNRYPVIPAQPQENIFKGVVLPNKATGVGSGLHRFHSGVFH</sequence>
<gene>
    <name evidence="16" type="ORF">TSUD_400250</name>
</gene>
<reference evidence="17" key="1">
    <citation type="journal article" date="2017" name="Front. Plant Sci.">
        <title>Climate Clever Clovers: New Paradigm to Reduce the Environmental Footprint of Ruminants by Breeding Low Methanogenic Forages Utilizing Haplotype Variation.</title>
        <authorList>
            <person name="Kaur P."/>
            <person name="Appels R."/>
            <person name="Bayer P.E."/>
            <person name="Keeble-Gagnere G."/>
            <person name="Wang J."/>
            <person name="Hirakawa H."/>
            <person name="Shirasawa K."/>
            <person name="Vercoe P."/>
            <person name="Stefanova K."/>
            <person name="Durmic Z."/>
            <person name="Nichols P."/>
            <person name="Revell C."/>
            <person name="Isobe S.N."/>
            <person name="Edwards D."/>
            <person name="Erskine W."/>
        </authorList>
    </citation>
    <scope>NUCLEOTIDE SEQUENCE [LARGE SCALE GENOMIC DNA]</scope>
    <source>
        <strain evidence="17">cv. Daliak</strain>
    </source>
</reference>
<dbReference type="CDD" id="cd22584">
    <property type="entry name" value="Rcat_RBR_unk"/>
    <property type="match status" value="1"/>
</dbReference>
<dbReference type="GO" id="GO:0008270">
    <property type="term" value="F:zinc ion binding"/>
    <property type="evidence" value="ECO:0007669"/>
    <property type="project" value="UniProtKB-KW"/>
</dbReference>
<dbReference type="PROSITE" id="PS50089">
    <property type="entry name" value="ZF_RING_2"/>
    <property type="match status" value="1"/>
</dbReference>
<evidence type="ECO:0000256" key="12">
    <source>
        <dbReference type="ARBA" id="ARBA00022833"/>
    </source>
</evidence>
<dbReference type="SUPFAM" id="SSF57850">
    <property type="entry name" value="RING/U-box"/>
    <property type="match status" value="3"/>
</dbReference>
<evidence type="ECO:0000256" key="3">
    <source>
        <dbReference type="ARBA" id="ARBA00003976"/>
    </source>
</evidence>
<keyword evidence="8" id="KW-0479">Metal-binding</keyword>
<dbReference type="EMBL" id="DF974063">
    <property type="protein sequence ID" value="GAU44683.1"/>
    <property type="molecule type" value="Genomic_DNA"/>
</dbReference>
<dbReference type="InterPro" id="IPR002867">
    <property type="entry name" value="IBR_dom"/>
</dbReference>
<evidence type="ECO:0000256" key="1">
    <source>
        <dbReference type="ARBA" id="ARBA00001798"/>
    </source>
</evidence>
<dbReference type="UniPathway" id="UPA00143"/>
<evidence type="ECO:0000256" key="4">
    <source>
        <dbReference type="ARBA" id="ARBA00004906"/>
    </source>
</evidence>
<dbReference type="InterPro" id="IPR044066">
    <property type="entry name" value="TRIAD_supradom"/>
</dbReference>
<dbReference type="OrthoDB" id="10009520at2759"/>
<evidence type="ECO:0000313" key="16">
    <source>
        <dbReference type="EMBL" id="GAU44683.1"/>
    </source>
</evidence>
<evidence type="ECO:0000256" key="5">
    <source>
        <dbReference type="ARBA" id="ARBA00005884"/>
    </source>
</evidence>
<evidence type="ECO:0000256" key="11">
    <source>
        <dbReference type="ARBA" id="ARBA00022786"/>
    </source>
</evidence>